<reference evidence="2" key="1">
    <citation type="journal article" date="2019" name="Int. J. Syst. Evol. Microbiol.">
        <title>The Global Catalogue of Microorganisms (GCM) 10K type strain sequencing project: providing services to taxonomists for standard genome sequencing and annotation.</title>
        <authorList>
            <consortium name="The Broad Institute Genomics Platform"/>
            <consortium name="The Broad Institute Genome Sequencing Center for Infectious Disease"/>
            <person name="Wu L."/>
            <person name="Ma J."/>
        </authorList>
    </citation>
    <scope>NUCLEOTIDE SEQUENCE [LARGE SCALE GENOMIC DNA]</scope>
    <source>
        <strain evidence="2">NBRC 112299</strain>
    </source>
</reference>
<dbReference type="EMBL" id="BSUN01000001">
    <property type="protein sequence ID" value="GMA33814.1"/>
    <property type="molecule type" value="Genomic_DNA"/>
</dbReference>
<protein>
    <submittedName>
        <fullName evidence="1">Uncharacterized protein</fullName>
    </submittedName>
</protein>
<accession>A0ABQ6I878</accession>
<organism evidence="1 2">
    <name type="scientific">Demequina litorisediminis</name>
    <dbReference type="NCBI Taxonomy" id="1849022"/>
    <lineage>
        <taxon>Bacteria</taxon>
        <taxon>Bacillati</taxon>
        <taxon>Actinomycetota</taxon>
        <taxon>Actinomycetes</taxon>
        <taxon>Micrococcales</taxon>
        <taxon>Demequinaceae</taxon>
        <taxon>Demequina</taxon>
    </lineage>
</organism>
<keyword evidence="2" id="KW-1185">Reference proteome</keyword>
<proteinExistence type="predicted"/>
<evidence type="ECO:0000313" key="2">
    <source>
        <dbReference type="Proteomes" id="UP001157125"/>
    </source>
</evidence>
<evidence type="ECO:0000313" key="1">
    <source>
        <dbReference type="EMBL" id="GMA33814.1"/>
    </source>
</evidence>
<sequence>MLPSETATVEVSVPAVMVLVEGPVAAVQDTASACGFSVMAETTAVRTVFRSALAAESFALFCWFRYSGMAMAARMPMMMMTTRSLDEREALLSALSLLLHTLLDHLDHSDSLIFLM</sequence>
<dbReference type="Proteomes" id="UP001157125">
    <property type="component" value="Unassembled WGS sequence"/>
</dbReference>
<comment type="caution">
    <text evidence="1">The sequence shown here is derived from an EMBL/GenBank/DDBJ whole genome shotgun (WGS) entry which is preliminary data.</text>
</comment>
<gene>
    <name evidence="1" type="ORF">GCM10025876_00180</name>
</gene>
<name>A0ABQ6I878_9MICO</name>